<feature type="compositionally biased region" description="Low complexity" evidence="13">
    <location>
        <begin position="772"/>
        <end position="792"/>
    </location>
</feature>
<evidence type="ECO:0000256" key="7">
    <source>
        <dbReference type="ARBA" id="ARBA00023015"/>
    </source>
</evidence>
<feature type="compositionally biased region" description="Low complexity" evidence="13">
    <location>
        <begin position="856"/>
        <end position="869"/>
    </location>
</feature>
<feature type="compositionally biased region" description="Polar residues" evidence="13">
    <location>
        <begin position="803"/>
        <end position="817"/>
    </location>
</feature>
<keyword evidence="2" id="KW-0678">Repressor</keyword>
<feature type="compositionally biased region" description="Basic residues" evidence="13">
    <location>
        <begin position="595"/>
        <end position="622"/>
    </location>
</feature>
<feature type="compositionally biased region" description="Low complexity" evidence="13">
    <location>
        <begin position="1014"/>
        <end position="1034"/>
    </location>
</feature>
<feature type="compositionally biased region" description="Gly residues" evidence="13">
    <location>
        <begin position="1075"/>
        <end position="1090"/>
    </location>
</feature>
<feature type="region of interest" description="Disordered" evidence="13">
    <location>
        <begin position="932"/>
        <end position="1133"/>
    </location>
</feature>
<keyword evidence="16" id="KW-1185">Reference proteome</keyword>
<feature type="region of interest" description="Disordered" evidence="13">
    <location>
        <begin position="296"/>
        <end position="318"/>
    </location>
</feature>
<feature type="compositionally biased region" description="Basic residues" evidence="13">
    <location>
        <begin position="897"/>
        <end position="906"/>
    </location>
</feature>
<dbReference type="GO" id="GO:0000433">
    <property type="term" value="P:carbon catabolite repression of transcription from RNA polymerase II promoter by glucose"/>
    <property type="evidence" value="ECO:0007669"/>
    <property type="project" value="TreeGrafter"/>
</dbReference>
<name>A0AAN6GB68_9BASI</name>
<keyword evidence="5 12" id="KW-0863">Zinc-finger</keyword>
<protein>
    <recommendedName>
        <fullName evidence="14">C2H2-type domain-containing protein</fullName>
    </recommendedName>
</protein>
<keyword evidence="6" id="KW-0862">Zinc</keyword>
<evidence type="ECO:0000256" key="13">
    <source>
        <dbReference type="SAM" id="MobiDB-lite"/>
    </source>
</evidence>
<evidence type="ECO:0000256" key="3">
    <source>
        <dbReference type="ARBA" id="ARBA00022723"/>
    </source>
</evidence>
<sequence>MQHDQQQHLMQHDQAMNHHQQQQQQQLMDTGNPDGPDHTNGDSASIDKSNIPRPYKCPLCPRAFYRLEHQTRHIRTHTGEKPHACTHPGCGKRFSRSDELTRHARIHTNPKKGAAASAAKAEKKAVAAAATTAAAASGSPDPALTSTPDSRTGPKKKSSARFQVGGDDDDTIGADSDTERDQPGSHAREVTASSSSTSTKKRARGGASTAAQAASAPAPAPADQVPKASEEMSALAMLATDELNALNRAQQAHHPHPPHPPHNWYAMPHGTEGSKDAMVNPAFPHPSNPAAFNFHRAPGADAGAPPPPPPPAFGDPNAVPSLGHQPFGTAVFPVDAWGRPIVPSTGHYPAMPIEGPPSCMHEECHRTYAERQAMAEQHLQRMGMHPGSPLTNVPPVQGAQPGFYPANAPFVGGSSNGMDAHLSTIPAPPSTSSGLSTHAGMDDPPGSSHGQHFPLPTGNGTHVPGATVNGVNGTTTTTTTTNGIQNPATAQDFGSNPSSMPSSAEHSPRFSPNDSIATEEYGDVDIDRSEGERGGELKATAQCMMTQRPSAAGASAKLPAARQVSHPAQWAALRSSMHDTPGGGVPSIAALHAPHTRAHPAHQQHHHHQQQQQHHHHGHHLQPHPYQSAQHYRTGPSPGSHVRDNRPEWTPSSSPVLGPLRNMSLFGSQTVPNSPLPSRPGSPDHQHHSHLRSRFSPRRPGDEVSPPHATSSGLHSNHGSHHHLSSLGSHHHHEGPAHVAGSGHHGSHRHRSHPYGLPPPDSTRSRSHHHLSSLGLSSASASISAHHASTSTERSTALAERSPTMSRSGSTRQSPELLSSIPAKLGRSNSFRDSQRTHGYGLSAYHLASPGETTEGAGPRASGSSSRAGSRGDIHFADDHHAHPSHGHGHPPLSSQNHHHHHHHHAPGSLSAGNSRVSLTALAASAGAYAPQSGRVHMSHPPLSGHGSGSGGAGGASHHGHDAHHAHHTGSHASAHHSHHHAAGSHHAHGAAAHPHHHHPSPHGGLSLKDRYRSSASRSAPASAANTPPGSPSTTRRELAGLSMRPLHGTASGGPSGGNSASSSELSFGFDRSGSGHGALGGSAGSGGSGAAHPLGSGVHSGESSPGTAYSSLPNSAATSPRGSAAAAAGLLSGSASAPASAASSSAALLPSRNKSKGFVGLNKFTPINNPVSLISNTSPSGGTVHTLGPAGSSVGPGPGTGPTLPSLSQAISRESSPSDVILPQPLLRSLSSQSTGSSTSGGGWPSQTRLPSSGRSSRPSSSGGRGGRHSGEMSPAKLDHALPGRAWYGSGSQQQQAHRSSLGGAGGSSGSVPRIGQRSVSAGGPPADEAMDVDDDRP</sequence>
<feature type="region of interest" description="Disordered" evidence="13">
    <location>
        <begin position="75"/>
        <end position="95"/>
    </location>
</feature>
<dbReference type="InterPro" id="IPR051007">
    <property type="entry name" value="creA/MIG_C2H2-ZnF"/>
</dbReference>
<feature type="compositionally biased region" description="Low complexity" evidence="13">
    <location>
        <begin position="467"/>
        <end position="483"/>
    </location>
</feature>
<dbReference type="GO" id="GO:0005634">
    <property type="term" value="C:nucleus"/>
    <property type="evidence" value="ECO:0007669"/>
    <property type="project" value="UniProtKB-SubCell"/>
</dbReference>
<evidence type="ECO:0000256" key="9">
    <source>
        <dbReference type="ARBA" id="ARBA00023163"/>
    </source>
</evidence>
<feature type="compositionally biased region" description="Low complexity" evidence="13">
    <location>
        <begin position="1116"/>
        <end position="1133"/>
    </location>
</feature>
<dbReference type="Proteomes" id="UP001176521">
    <property type="component" value="Unassembled WGS sequence"/>
</dbReference>
<keyword evidence="10" id="KW-0539">Nucleus</keyword>
<dbReference type="PANTHER" id="PTHR47428">
    <property type="entry name" value="REGULATORY PROTEIN MIG1-RELATED"/>
    <property type="match status" value="1"/>
</dbReference>
<dbReference type="PROSITE" id="PS00028">
    <property type="entry name" value="ZINC_FINGER_C2H2_1"/>
    <property type="match status" value="2"/>
</dbReference>
<feature type="domain" description="C2H2-type" evidence="14">
    <location>
        <begin position="55"/>
        <end position="82"/>
    </location>
</feature>
<evidence type="ECO:0000256" key="2">
    <source>
        <dbReference type="ARBA" id="ARBA00022491"/>
    </source>
</evidence>
<feature type="region of interest" description="Disordered" evidence="13">
    <location>
        <begin position="415"/>
        <end position="534"/>
    </location>
</feature>
<feature type="region of interest" description="Disordered" evidence="13">
    <location>
        <begin position="1"/>
        <end position="53"/>
    </location>
</feature>
<feature type="region of interest" description="Disordered" evidence="13">
    <location>
        <begin position="595"/>
        <end position="913"/>
    </location>
</feature>
<feature type="compositionally biased region" description="Basic residues" evidence="13">
    <location>
        <begin position="687"/>
        <end position="697"/>
    </location>
</feature>
<feature type="compositionally biased region" description="Acidic residues" evidence="13">
    <location>
        <begin position="166"/>
        <end position="176"/>
    </location>
</feature>
<dbReference type="Gene3D" id="3.30.160.60">
    <property type="entry name" value="Classic Zinc Finger"/>
    <property type="match status" value="2"/>
</dbReference>
<dbReference type="EMBL" id="JAPDMQ010000198">
    <property type="protein sequence ID" value="KAK0531003.1"/>
    <property type="molecule type" value="Genomic_DNA"/>
</dbReference>
<keyword evidence="4" id="KW-0677">Repeat</keyword>
<evidence type="ECO:0000313" key="16">
    <source>
        <dbReference type="Proteomes" id="UP001176521"/>
    </source>
</evidence>
<feature type="compositionally biased region" description="Basic and acidic residues" evidence="13">
    <location>
        <begin position="870"/>
        <end position="882"/>
    </location>
</feature>
<evidence type="ECO:0000313" key="15">
    <source>
        <dbReference type="EMBL" id="KAK0531003.1"/>
    </source>
</evidence>
<dbReference type="Pfam" id="PF00096">
    <property type="entry name" value="zf-C2H2"/>
    <property type="match status" value="2"/>
</dbReference>
<dbReference type="FunFam" id="3.30.160.60:FF:000089">
    <property type="entry name" value="DNA-binding protein creA"/>
    <property type="match status" value="1"/>
</dbReference>
<feature type="compositionally biased region" description="Acidic residues" evidence="13">
    <location>
        <begin position="1330"/>
        <end position="1339"/>
    </location>
</feature>
<feature type="region of interest" description="Disordered" evidence="13">
    <location>
        <begin position="132"/>
        <end position="229"/>
    </location>
</feature>
<feature type="compositionally biased region" description="Gly residues" evidence="13">
    <location>
        <begin position="946"/>
        <end position="957"/>
    </location>
</feature>
<feature type="compositionally biased region" description="Low complexity" evidence="13">
    <location>
        <begin position="1223"/>
        <end position="1239"/>
    </location>
</feature>
<evidence type="ECO:0000256" key="4">
    <source>
        <dbReference type="ARBA" id="ARBA00022737"/>
    </source>
</evidence>
<feature type="compositionally biased region" description="Basic and acidic residues" evidence="13">
    <location>
        <begin position="177"/>
        <end position="189"/>
    </location>
</feature>
<keyword evidence="3" id="KW-0479">Metal-binding</keyword>
<accession>A0AAN6GB68</accession>
<evidence type="ECO:0000259" key="14">
    <source>
        <dbReference type="PROSITE" id="PS50157"/>
    </source>
</evidence>
<keyword evidence="9" id="KW-0804">Transcription</keyword>
<keyword evidence="7" id="KW-0805">Transcription regulation</keyword>
<feature type="compositionally biased region" description="Low complexity" evidence="13">
    <location>
        <begin position="7"/>
        <end position="28"/>
    </location>
</feature>
<feature type="domain" description="C2H2-type" evidence="14">
    <location>
        <begin position="83"/>
        <end position="112"/>
    </location>
</feature>
<dbReference type="FunFam" id="3.30.160.60:FF:000152">
    <property type="entry name" value="DNA-binding protein creA"/>
    <property type="match status" value="1"/>
</dbReference>
<evidence type="ECO:0000256" key="10">
    <source>
        <dbReference type="ARBA" id="ARBA00023242"/>
    </source>
</evidence>
<feature type="compositionally biased region" description="Polar residues" evidence="13">
    <location>
        <begin position="1291"/>
        <end position="1300"/>
    </location>
</feature>
<comment type="caution">
    <text evidence="15">The sequence shown here is derived from an EMBL/GenBank/DDBJ whole genome shotgun (WGS) entry which is preliminary data.</text>
</comment>
<feature type="region of interest" description="Disordered" evidence="13">
    <location>
        <begin position="1159"/>
        <end position="1339"/>
    </location>
</feature>
<proteinExistence type="inferred from homology"/>
<feature type="compositionally biased region" description="Basic and acidic residues" evidence="13">
    <location>
        <begin position="525"/>
        <end position="534"/>
    </location>
</feature>
<dbReference type="GO" id="GO:0005737">
    <property type="term" value="C:cytoplasm"/>
    <property type="evidence" value="ECO:0007669"/>
    <property type="project" value="TreeGrafter"/>
</dbReference>
<dbReference type="GO" id="GO:0000978">
    <property type="term" value="F:RNA polymerase II cis-regulatory region sequence-specific DNA binding"/>
    <property type="evidence" value="ECO:0007669"/>
    <property type="project" value="TreeGrafter"/>
</dbReference>
<evidence type="ECO:0000256" key="1">
    <source>
        <dbReference type="ARBA" id="ARBA00004123"/>
    </source>
</evidence>
<evidence type="ECO:0000256" key="5">
    <source>
        <dbReference type="ARBA" id="ARBA00022771"/>
    </source>
</evidence>
<feature type="compositionally biased region" description="Polar residues" evidence="13">
    <location>
        <begin position="1102"/>
        <end position="1115"/>
    </location>
</feature>
<evidence type="ECO:0000256" key="12">
    <source>
        <dbReference type="PROSITE-ProRule" id="PRU00042"/>
    </source>
</evidence>
<dbReference type="SMART" id="SM00355">
    <property type="entry name" value="ZnF_C2H2"/>
    <property type="match status" value="2"/>
</dbReference>
<evidence type="ECO:0000256" key="8">
    <source>
        <dbReference type="ARBA" id="ARBA00023125"/>
    </source>
</evidence>
<feature type="compositionally biased region" description="Basic residues" evidence="13">
    <location>
        <begin position="718"/>
        <end position="733"/>
    </location>
</feature>
<dbReference type="PROSITE" id="PS50157">
    <property type="entry name" value="ZINC_FINGER_C2H2_2"/>
    <property type="match status" value="2"/>
</dbReference>
<organism evidence="15 16">
    <name type="scientific">Tilletia horrida</name>
    <dbReference type="NCBI Taxonomy" id="155126"/>
    <lineage>
        <taxon>Eukaryota</taxon>
        <taxon>Fungi</taxon>
        <taxon>Dikarya</taxon>
        <taxon>Basidiomycota</taxon>
        <taxon>Ustilaginomycotina</taxon>
        <taxon>Exobasidiomycetes</taxon>
        <taxon>Tilletiales</taxon>
        <taxon>Tilletiaceae</taxon>
        <taxon>Tilletia</taxon>
    </lineage>
</organism>
<comment type="subcellular location">
    <subcellularLocation>
        <location evidence="1">Nucleus</location>
    </subcellularLocation>
</comment>
<keyword evidence="8" id="KW-0238">DNA-binding</keyword>
<feature type="compositionally biased region" description="Polar residues" evidence="13">
    <location>
        <begin position="1210"/>
        <end position="1219"/>
    </location>
</feature>
<feature type="compositionally biased region" description="Polar residues" evidence="13">
    <location>
        <begin position="1166"/>
        <end position="1184"/>
    </location>
</feature>
<feature type="compositionally biased region" description="Low complexity" evidence="13">
    <location>
        <begin position="1058"/>
        <end position="1069"/>
    </location>
</feature>
<gene>
    <name evidence="15" type="ORF">OC842_003745</name>
</gene>
<evidence type="ECO:0000256" key="11">
    <source>
        <dbReference type="ARBA" id="ARBA00038023"/>
    </source>
</evidence>
<evidence type="ECO:0000256" key="6">
    <source>
        <dbReference type="ARBA" id="ARBA00022833"/>
    </source>
</evidence>
<dbReference type="InterPro" id="IPR036236">
    <property type="entry name" value="Znf_C2H2_sf"/>
</dbReference>
<feature type="compositionally biased region" description="Basic residues" evidence="13">
    <location>
        <begin position="961"/>
        <end position="1001"/>
    </location>
</feature>
<feature type="compositionally biased region" description="Polar residues" evidence="13">
    <location>
        <begin position="484"/>
        <end position="516"/>
    </location>
</feature>
<dbReference type="PANTHER" id="PTHR47428:SF1">
    <property type="entry name" value="REGULATORY PROTEIN MIG1-RELATED"/>
    <property type="match status" value="1"/>
</dbReference>
<comment type="similarity">
    <text evidence="11">Belongs to the creA/MIG C2H2-type zinc-finger protein family.</text>
</comment>
<reference evidence="15" key="1">
    <citation type="journal article" date="2023" name="PhytoFront">
        <title>Draft Genome Resources of Seven Strains of Tilletia horrida, Causal Agent of Kernel Smut of Rice.</title>
        <authorList>
            <person name="Khanal S."/>
            <person name="Antony Babu S."/>
            <person name="Zhou X.G."/>
        </authorList>
    </citation>
    <scope>NUCLEOTIDE SEQUENCE</scope>
    <source>
        <strain evidence="15">TX3</strain>
    </source>
</reference>
<dbReference type="GO" id="GO:0008270">
    <property type="term" value="F:zinc ion binding"/>
    <property type="evidence" value="ECO:0007669"/>
    <property type="project" value="UniProtKB-KW"/>
</dbReference>
<dbReference type="SUPFAM" id="SSF57667">
    <property type="entry name" value="beta-beta-alpha zinc fingers"/>
    <property type="match status" value="1"/>
</dbReference>
<feature type="compositionally biased region" description="Low complexity" evidence="13">
    <location>
        <begin position="1246"/>
        <end position="1263"/>
    </location>
</feature>
<dbReference type="InterPro" id="IPR013087">
    <property type="entry name" value="Znf_C2H2_type"/>
</dbReference>
<feature type="compositionally biased region" description="Low complexity" evidence="13">
    <location>
        <begin position="205"/>
        <end position="217"/>
    </location>
</feature>
<feature type="compositionally biased region" description="Pro residues" evidence="13">
    <location>
        <begin position="304"/>
        <end position="313"/>
    </location>
</feature>